<feature type="domain" description="Sensor histidine kinase NatK-like C-terminal" evidence="2">
    <location>
        <begin position="316"/>
        <end position="419"/>
    </location>
</feature>
<feature type="transmembrane region" description="Helical" evidence="1">
    <location>
        <begin position="146"/>
        <end position="165"/>
    </location>
</feature>
<dbReference type="SUPFAM" id="SSF55874">
    <property type="entry name" value="ATPase domain of HSP90 chaperone/DNA topoisomerase II/histidine kinase"/>
    <property type="match status" value="1"/>
</dbReference>
<evidence type="ECO:0000313" key="4">
    <source>
        <dbReference type="Proteomes" id="UP000637643"/>
    </source>
</evidence>
<dbReference type="CDD" id="cd16935">
    <property type="entry name" value="HATPase_AgrC-ComD-like"/>
    <property type="match status" value="1"/>
</dbReference>
<reference evidence="3" key="2">
    <citation type="submission" date="2020-09" db="EMBL/GenBank/DDBJ databases">
        <authorList>
            <person name="Sun Q."/>
            <person name="Zhou Y."/>
        </authorList>
    </citation>
    <scope>NUCLEOTIDE SEQUENCE</scope>
    <source>
        <strain evidence="3">CGMCC 1.16134</strain>
    </source>
</reference>
<dbReference type="PANTHER" id="PTHR40448">
    <property type="entry name" value="TWO-COMPONENT SENSOR HISTIDINE KINASE"/>
    <property type="match status" value="1"/>
</dbReference>
<name>A0A917CZA4_9BACL</name>
<feature type="transmembrane region" description="Helical" evidence="1">
    <location>
        <begin position="87"/>
        <end position="108"/>
    </location>
</feature>
<feature type="transmembrane region" description="Helical" evidence="1">
    <location>
        <begin position="6"/>
        <end position="26"/>
    </location>
</feature>
<organism evidence="3 4">
    <name type="scientific">Paenibacillus albidus</name>
    <dbReference type="NCBI Taxonomy" id="2041023"/>
    <lineage>
        <taxon>Bacteria</taxon>
        <taxon>Bacillati</taxon>
        <taxon>Bacillota</taxon>
        <taxon>Bacilli</taxon>
        <taxon>Bacillales</taxon>
        <taxon>Paenibacillaceae</taxon>
        <taxon>Paenibacillus</taxon>
    </lineage>
</organism>
<comment type="caution">
    <text evidence="3">The sequence shown here is derived from an EMBL/GenBank/DDBJ whole genome shotgun (WGS) entry which is preliminary data.</text>
</comment>
<gene>
    <name evidence="3" type="ORF">GCM10010912_53000</name>
</gene>
<feature type="transmembrane region" description="Helical" evidence="1">
    <location>
        <begin position="62"/>
        <end position="80"/>
    </location>
</feature>
<keyword evidence="1" id="KW-0812">Transmembrane</keyword>
<evidence type="ECO:0000259" key="2">
    <source>
        <dbReference type="Pfam" id="PF14501"/>
    </source>
</evidence>
<dbReference type="PANTHER" id="PTHR40448:SF1">
    <property type="entry name" value="TWO-COMPONENT SENSOR HISTIDINE KINASE"/>
    <property type="match status" value="1"/>
</dbReference>
<keyword evidence="1" id="KW-1133">Transmembrane helix</keyword>
<dbReference type="GO" id="GO:0042802">
    <property type="term" value="F:identical protein binding"/>
    <property type="evidence" value="ECO:0007669"/>
    <property type="project" value="TreeGrafter"/>
</dbReference>
<dbReference type="EMBL" id="BMKR01000032">
    <property type="protein sequence ID" value="GGG01567.1"/>
    <property type="molecule type" value="Genomic_DNA"/>
</dbReference>
<keyword evidence="1" id="KW-0472">Membrane</keyword>
<dbReference type="AlphaFoldDB" id="A0A917CZA4"/>
<dbReference type="Pfam" id="PF14501">
    <property type="entry name" value="HATPase_c_5"/>
    <property type="match status" value="1"/>
</dbReference>
<feature type="transmembrane region" description="Helical" evidence="1">
    <location>
        <begin position="38"/>
        <end position="56"/>
    </location>
</feature>
<reference evidence="3" key="1">
    <citation type="journal article" date="2014" name="Int. J. Syst. Evol. Microbiol.">
        <title>Complete genome sequence of Corynebacterium casei LMG S-19264T (=DSM 44701T), isolated from a smear-ripened cheese.</title>
        <authorList>
            <consortium name="US DOE Joint Genome Institute (JGI-PGF)"/>
            <person name="Walter F."/>
            <person name="Albersmeier A."/>
            <person name="Kalinowski J."/>
            <person name="Ruckert C."/>
        </authorList>
    </citation>
    <scope>NUCLEOTIDE SEQUENCE</scope>
    <source>
        <strain evidence="3">CGMCC 1.16134</strain>
    </source>
</reference>
<evidence type="ECO:0000256" key="1">
    <source>
        <dbReference type="SAM" id="Phobius"/>
    </source>
</evidence>
<protein>
    <recommendedName>
        <fullName evidence="2">Sensor histidine kinase NatK-like C-terminal domain-containing protein</fullName>
    </recommendedName>
</protein>
<evidence type="ECO:0000313" key="3">
    <source>
        <dbReference type="EMBL" id="GGG01567.1"/>
    </source>
</evidence>
<dbReference type="Gene3D" id="3.30.565.10">
    <property type="entry name" value="Histidine kinase-like ATPase, C-terminal domain"/>
    <property type="match status" value="1"/>
</dbReference>
<accession>A0A917CZA4</accession>
<feature type="transmembrane region" description="Helical" evidence="1">
    <location>
        <begin position="177"/>
        <end position="196"/>
    </location>
</feature>
<proteinExistence type="predicted"/>
<dbReference type="InterPro" id="IPR036890">
    <property type="entry name" value="HATPase_C_sf"/>
</dbReference>
<sequence length="427" mass="48540">MNPLILEEFFYALTLTVLPYIIHYFYSRCFGKRLESGPAVFLLYLVYYVIVLLLHLSPLPGAWLLGLNLACIVLLSFLYQGTVRWRIGAALFLTSLILLSDVLLGPVYSTGGYILNLFLSKFLMFIWVQATLRITKSFGDGSLNMWYWIGLFCLPFLTLLGMVHLTANLTFRENLSFIPVISGVMLSVNFLIVLLGDRVMSLQAIQYKNDLLEQQNAYYINQYLLNRERQEEAFKFRHDFKHILLGLRTKWHAGELDSGLSEVDQLLGSMEGQDTESCNSGCLILDSILNYKYITAKKLGIAWHLDIHIPPNLSLNASRISIILGNTLDNAIEACSHAAIDKPYVNVKAHYWNEALFIRIENPYQHKISTNRLGELNSTKTGKAVHGIGLKSVRKTIEECGGLLDFSYENQVFQIEICLFNLIIRSS</sequence>
<keyword evidence="4" id="KW-1185">Reference proteome</keyword>
<dbReference type="RefSeq" id="WP_189030237.1">
    <property type="nucleotide sequence ID" value="NZ_BMKR01000032.1"/>
</dbReference>
<dbReference type="InterPro" id="IPR032834">
    <property type="entry name" value="NatK-like_C"/>
</dbReference>
<dbReference type="Proteomes" id="UP000637643">
    <property type="component" value="Unassembled WGS sequence"/>
</dbReference>